<evidence type="ECO:0000313" key="20">
    <source>
        <dbReference type="EMBL" id="UWX06565.1"/>
    </source>
</evidence>
<keyword evidence="8 19" id="KW-0169">Cobalamin biosynthesis</keyword>
<comment type="cofactor">
    <cofactor evidence="1 19">
        <name>Mg(2+)</name>
        <dbReference type="ChEBI" id="CHEBI:18420"/>
    </cofactor>
</comment>
<evidence type="ECO:0000256" key="16">
    <source>
        <dbReference type="ARBA" id="ARBA00032853"/>
    </source>
</evidence>
<feature type="transmembrane region" description="Helical" evidence="19">
    <location>
        <begin position="106"/>
        <end position="125"/>
    </location>
</feature>
<organism evidence="20 21">
    <name type="scientific">Taurinivorans muris</name>
    <dbReference type="NCBI Taxonomy" id="2787751"/>
    <lineage>
        <taxon>Bacteria</taxon>
        <taxon>Pseudomonadati</taxon>
        <taxon>Thermodesulfobacteriota</taxon>
        <taxon>Desulfovibrionia</taxon>
        <taxon>Desulfovibrionales</taxon>
        <taxon>Desulfovibrionaceae</taxon>
        <taxon>Taurinivorans</taxon>
    </lineage>
</organism>
<feature type="transmembrane region" description="Helical" evidence="19">
    <location>
        <begin position="190"/>
        <end position="223"/>
    </location>
</feature>
<keyword evidence="11 19" id="KW-0460">Magnesium</keyword>
<comment type="function">
    <text evidence="14 19">Joins adenosylcobinamide-GDP and alpha-ribazole to generate adenosylcobalamin (Ado-cobalamin). Also synthesizes adenosylcobalamin 5'-phosphate from adenosylcobinamide-GDP and alpha-ribazole 5'-phosphate.</text>
</comment>
<comment type="catalytic activity">
    <reaction evidence="18 19">
        <text>alpha-ribazole 5'-phosphate + adenosylcob(III)inamide-GDP = adenosylcob(III)alamin 5'-phosphate + GMP + H(+)</text>
        <dbReference type="Rhea" id="RHEA:23560"/>
        <dbReference type="ChEBI" id="CHEBI:15378"/>
        <dbReference type="ChEBI" id="CHEBI:57918"/>
        <dbReference type="ChEBI" id="CHEBI:58115"/>
        <dbReference type="ChEBI" id="CHEBI:60487"/>
        <dbReference type="ChEBI" id="CHEBI:60493"/>
        <dbReference type="EC" id="2.7.8.26"/>
    </reaction>
</comment>
<comment type="pathway">
    <text evidence="3 19">Cofactor biosynthesis; adenosylcobalamin biosynthesis; adenosylcobalamin from cob(II)yrinate a,c-diamide: step 7/7.</text>
</comment>
<evidence type="ECO:0000256" key="2">
    <source>
        <dbReference type="ARBA" id="ARBA00004651"/>
    </source>
</evidence>
<dbReference type="Proteomes" id="UP001058120">
    <property type="component" value="Chromosome"/>
</dbReference>
<feature type="transmembrane region" description="Helical" evidence="19">
    <location>
        <begin position="235"/>
        <end position="255"/>
    </location>
</feature>
<dbReference type="Pfam" id="PF02654">
    <property type="entry name" value="CobS"/>
    <property type="match status" value="1"/>
</dbReference>
<evidence type="ECO:0000256" key="14">
    <source>
        <dbReference type="ARBA" id="ARBA00025228"/>
    </source>
</evidence>
<keyword evidence="7 19" id="KW-1003">Cell membrane</keyword>
<evidence type="ECO:0000256" key="15">
    <source>
        <dbReference type="ARBA" id="ARBA00032605"/>
    </source>
</evidence>
<evidence type="ECO:0000256" key="9">
    <source>
        <dbReference type="ARBA" id="ARBA00022679"/>
    </source>
</evidence>
<evidence type="ECO:0000256" key="1">
    <source>
        <dbReference type="ARBA" id="ARBA00001946"/>
    </source>
</evidence>
<gene>
    <name evidence="19" type="primary">cobS</name>
    <name evidence="20" type="ORF">JBF11_04470</name>
</gene>
<keyword evidence="9 19" id="KW-0808">Transferase</keyword>
<evidence type="ECO:0000256" key="19">
    <source>
        <dbReference type="HAMAP-Rule" id="MF_00719"/>
    </source>
</evidence>
<sequence length="258" mass="29559">MKQYFHAAFSFLTILVKGKEYSHAAMQKSIYCYPFVGAVLFFLSACFSLLFQIILNNYLLSALVFLFCGCLLIRGLHHDGLADVADAFGSGKRGEEFRKILKDSRIGSFGALALIFYFLFGMTLISRILEINITQKSYWSFMEEMIFVGFWSRLGLLTLPFCSQIYEPQNQEFSLSKILFENFNKSSVPAWYFFIFIFSVLCFNASLIIICTTISFLFSLPLYRLAQKEKGYNGDFLGTNCLLWELAGFLSVLLFHSL</sequence>
<evidence type="ECO:0000256" key="7">
    <source>
        <dbReference type="ARBA" id="ARBA00022475"/>
    </source>
</evidence>
<reference evidence="20" key="1">
    <citation type="submission" date="2020-12" db="EMBL/GenBank/DDBJ databases">
        <title>Taurinivorans muris gen. nov., sp. nov., fundamental and realized metabolic niche of a ubiquitous sulfidogenic bacterium in the murine intestine.</title>
        <authorList>
            <person name="Ye H."/>
            <person name="Hanson B.T."/>
            <person name="Loy A."/>
        </authorList>
    </citation>
    <scope>NUCLEOTIDE SEQUENCE</scope>
    <source>
        <strain evidence="20">LT0009</strain>
    </source>
</reference>
<accession>A0ABY5Y3C5</accession>
<feature type="transmembrane region" description="Helical" evidence="19">
    <location>
        <begin position="28"/>
        <end position="51"/>
    </location>
</feature>
<evidence type="ECO:0000256" key="6">
    <source>
        <dbReference type="ARBA" id="ARBA00015850"/>
    </source>
</evidence>
<keyword evidence="12 19" id="KW-1133">Transmembrane helix</keyword>
<dbReference type="EC" id="2.7.8.26" evidence="5 19"/>
<keyword evidence="13 19" id="KW-0472">Membrane</keyword>
<evidence type="ECO:0000256" key="13">
    <source>
        <dbReference type="ARBA" id="ARBA00023136"/>
    </source>
</evidence>
<dbReference type="InterPro" id="IPR003805">
    <property type="entry name" value="CobS"/>
</dbReference>
<feature type="transmembrane region" description="Helical" evidence="19">
    <location>
        <begin position="58"/>
        <end position="76"/>
    </location>
</feature>
<evidence type="ECO:0000256" key="5">
    <source>
        <dbReference type="ARBA" id="ARBA00013200"/>
    </source>
</evidence>
<comment type="similarity">
    <text evidence="4 19">Belongs to the CobS family.</text>
</comment>
<evidence type="ECO:0000256" key="10">
    <source>
        <dbReference type="ARBA" id="ARBA00022692"/>
    </source>
</evidence>
<evidence type="ECO:0000256" key="12">
    <source>
        <dbReference type="ARBA" id="ARBA00022989"/>
    </source>
</evidence>
<comment type="catalytic activity">
    <reaction evidence="17 19">
        <text>alpha-ribazole + adenosylcob(III)inamide-GDP = adenosylcob(III)alamin + GMP + H(+)</text>
        <dbReference type="Rhea" id="RHEA:16049"/>
        <dbReference type="ChEBI" id="CHEBI:10329"/>
        <dbReference type="ChEBI" id="CHEBI:15378"/>
        <dbReference type="ChEBI" id="CHEBI:18408"/>
        <dbReference type="ChEBI" id="CHEBI:58115"/>
        <dbReference type="ChEBI" id="CHEBI:60487"/>
        <dbReference type="EC" id="2.7.8.26"/>
    </reaction>
</comment>
<keyword evidence="10 19" id="KW-0812">Transmembrane</keyword>
<name>A0ABY5Y3C5_9BACT</name>
<dbReference type="RefSeq" id="WP_334316177.1">
    <property type="nucleotide sequence ID" value="NZ_CP065938.1"/>
</dbReference>
<comment type="subcellular location">
    <subcellularLocation>
        <location evidence="2 19">Cell membrane</location>
        <topology evidence="2 19">Multi-pass membrane protein</topology>
    </subcellularLocation>
</comment>
<evidence type="ECO:0000313" key="21">
    <source>
        <dbReference type="Proteomes" id="UP001058120"/>
    </source>
</evidence>
<dbReference type="EMBL" id="CP065938">
    <property type="protein sequence ID" value="UWX06565.1"/>
    <property type="molecule type" value="Genomic_DNA"/>
</dbReference>
<dbReference type="PANTHER" id="PTHR34148:SF1">
    <property type="entry name" value="ADENOSYLCOBINAMIDE-GDP RIBAZOLETRANSFERASE"/>
    <property type="match status" value="1"/>
</dbReference>
<dbReference type="PANTHER" id="PTHR34148">
    <property type="entry name" value="ADENOSYLCOBINAMIDE-GDP RIBAZOLETRANSFERASE"/>
    <property type="match status" value="1"/>
</dbReference>
<evidence type="ECO:0000256" key="18">
    <source>
        <dbReference type="ARBA" id="ARBA00049504"/>
    </source>
</evidence>
<evidence type="ECO:0000256" key="8">
    <source>
        <dbReference type="ARBA" id="ARBA00022573"/>
    </source>
</evidence>
<protein>
    <recommendedName>
        <fullName evidence="6 19">Adenosylcobinamide-GDP ribazoletransferase</fullName>
        <ecNumber evidence="5 19">2.7.8.26</ecNumber>
    </recommendedName>
    <alternativeName>
        <fullName evidence="16 19">Cobalamin synthase</fullName>
    </alternativeName>
    <alternativeName>
        <fullName evidence="15 19">Cobalamin-5'-phosphate synthase</fullName>
    </alternativeName>
</protein>
<keyword evidence="21" id="KW-1185">Reference proteome</keyword>
<evidence type="ECO:0000256" key="3">
    <source>
        <dbReference type="ARBA" id="ARBA00004663"/>
    </source>
</evidence>
<evidence type="ECO:0000256" key="11">
    <source>
        <dbReference type="ARBA" id="ARBA00022842"/>
    </source>
</evidence>
<evidence type="ECO:0000256" key="4">
    <source>
        <dbReference type="ARBA" id="ARBA00010561"/>
    </source>
</evidence>
<proteinExistence type="inferred from homology"/>
<evidence type="ECO:0000256" key="17">
    <source>
        <dbReference type="ARBA" id="ARBA00048623"/>
    </source>
</evidence>
<dbReference type="HAMAP" id="MF_00719">
    <property type="entry name" value="CobS"/>
    <property type="match status" value="1"/>
</dbReference>